<gene>
    <name evidence="1" type="ORF">DCC35_03380</name>
</gene>
<dbReference type="OrthoDB" id="1371492at2"/>
<reference evidence="1 2" key="1">
    <citation type="submission" date="2018-04" db="EMBL/GenBank/DDBJ databases">
        <title>Complete genome uncultured novel isolate.</title>
        <authorList>
            <person name="Merlino G."/>
        </authorList>
    </citation>
    <scope>NUCLEOTIDE SEQUENCE [LARGE SCALE GENOMIC DNA]</scope>
    <source>
        <strain evidence="2">R1DC9</strain>
    </source>
</reference>
<dbReference type="KEGG" id="fpf:DCC35_03380"/>
<dbReference type="PROSITE" id="PS51257">
    <property type="entry name" value="PROKAR_LIPOPROTEIN"/>
    <property type="match status" value="1"/>
</dbReference>
<evidence type="ECO:0008006" key="3">
    <source>
        <dbReference type="Google" id="ProtNLM"/>
    </source>
</evidence>
<evidence type="ECO:0000313" key="1">
    <source>
        <dbReference type="EMBL" id="QCK13868.1"/>
    </source>
</evidence>
<dbReference type="EMBL" id="CP028923">
    <property type="protein sequence ID" value="QCK13868.1"/>
    <property type="molecule type" value="Genomic_DNA"/>
</dbReference>
<dbReference type="RefSeq" id="WP_137089459.1">
    <property type="nucleotide sequence ID" value="NZ_CP028923.1"/>
</dbReference>
<evidence type="ECO:0000313" key="2">
    <source>
        <dbReference type="Proteomes" id="UP000298616"/>
    </source>
</evidence>
<sequence>MHRLIPILVLIVITGISCSVNKDLVFTDYEPVREEKCVIKPNLIYVFNELDYLPFSIDTVGYIYVETFDEKAINTLHRIQYEAWNNCANAIGSVPEYLTDQTNSSSKQSVQLTIPALRIKSTRKFAEVEENYHSYDTAFVYNARRHIKDQKNRIQAAKVGNTIGGGILLIMSLSTYSE</sequence>
<accession>A0A4D7K382</accession>
<organism evidence="1 2">
    <name type="scientific">Mangrovivirga cuniculi</name>
    <dbReference type="NCBI Taxonomy" id="2715131"/>
    <lineage>
        <taxon>Bacteria</taxon>
        <taxon>Pseudomonadati</taxon>
        <taxon>Bacteroidota</taxon>
        <taxon>Cytophagia</taxon>
        <taxon>Cytophagales</taxon>
        <taxon>Mangrovivirgaceae</taxon>
        <taxon>Mangrovivirga</taxon>
    </lineage>
</organism>
<keyword evidence="2" id="KW-1185">Reference proteome</keyword>
<dbReference type="AlphaFoldDB" id="A0A4D7K382"/>
<proteinExistence type="predicted"/>
<dbReference type="Proteomes" id="UP000298616">
    <property type="component" value="Chromosome"/>
</dbReference>
<name>A0A4D7K382_9BACT</name>
<protein>
    <recommendedName>
        <fullName evidence="3">Lipoprotein</fullName>
    </recommendedName>
</protein>